<dbReference type="Proteomes" id="UP000190367">
    <property type="component" value="Unassembled WGS sequence"/>
</dbReference>
<feature type="domain" description="Phosphatidate phosphatase APP1 catalytic" evidence="1">
    <location>
        <begin position="149"/>
        <end position="305"/>
    </location>
</feature>
<evidence type="ECO:0000313" key="3">
    <source>
        <dbReference type="Proteomes" id="UP000190367"/>
    </source>
</evidence>
<dbReference type="OrthoDB" id="9789875at2"/>
<keyword evidence="3" id="KW-1185">Reference proteome</keyword>
<dbReference type="STRING" id="634771.SAMN04488128_10628"/>
<dbReference type="AlphaFoldDB" id="A0A1T4TRN7"/>
<protein>
    <submittedName>
        <fullName evidence="2">Uncharacterized conserved protein</fullName>
    </submittedName>
</protein>
<proteinExistence type="predicted"/>
<reference evidence="3" key="1">
    <citation type="submission" date="2017-02" db="EMBL/GenBank/DDBJ databases">
        <authorList>
            <person name="Varghese N."/>
            <person name="Submissions S."/>
        </authorList>
    </citation>
    <scope>NUCLEOTIDE SEQUENCE [LARGE SCALE GENOMIC DNA]</scope>
    <source>
        <strain evidence="3">DSM 22224</strain>
    </source>
</reference>
<dbReference type="InterPro" id="IPR019236">
    <property type="entry name" value="APP1_cat"/>
</dbReference>
<name>A0A1T4TRN7_9BACT</name>
<accession>A0A1T4TRN7</accession>
<dbReference type="RefSeq" id="WP_078672403.1">
    <property type="nucleotide sequence ID" value="NZ_FUWZ01000006.1"/>
</dbReference>
<evidence type="ECO:0000259" key="1">
    <source>
        <dbReference type="Pfam" id="PF09949"/>
    </source>
</evidence>
<evidence type="ECO:0000313" key="2">
    <source>
        <dbReference type="EMBL" id="SKA42829.1"/>
    </source>
</evidence>
<sequence length="354" mass="40858">MHSSGKRKYDAVKDNRSRRWWARTGVNTSTVVKVYRGYGHTGELQVFGHVLSRSPFPEGRTRYHLLGNIRALLRLFMVKSKPLAEVQLQWQGQTIHTRTADDGFFHFQWKPEYPTPAGWHPVTVTHTQNGENIAEGTGEVYIPHPTQFGCISDIDDTFLISHSEHVFKKLKVLFTHNASSRRPFEGAVLHYQLLSHGHTLPLMPNPFFYVSSSEWNLYDYIREFSDAWQLPQGVYLLNQLKHFSQLLKTGRGKHHTKFTRIARILESYPHMRFVLLGDDTQQDPYIYEAIASHFPQRIISVYLRHLSDEKKPAVLAVIRKLEALGIACCYFRHSEEAISHSRRLGLIARLPASS</sequence>
<dbReference type="PANTHER" id="PTHR28208">
    <property type="entry name" value="PHOSPHATIDATE PHOSPHATASE APP1"/>
    <property type="match status" value="1"/>
</dbReference>
<gene>
    <name evidence="2" type="ORF">SAMN04488128_10628</name>
</gene>
<organism evidence="2 3">
    <name type="scientific">Chitinophaga eiseniae</name>
    <dbReference type="NCBI Taxonomy" id="634771"/>
    <lineage>
        <taxon>Bacteria</taxon>
        <taxon>Pseudomonadati</taxon>
        <taxon>Bacteroidota</taxon>
        <taxon>Chitinophagia</taxon>
        <taxon>Chitinophagales</taxon>
        <taxon>Chitinophagaceae</taxon>
        <taxon>Chitinophaga</taxon>
    </lineage>
</organism>
<dbReference type="GO" id="GO:0008195">
    <property type="term" value="F:phosphatidate phosphatase activity"/>
    <property type="evidence" value="ECO:0007669"/>
    <property type="project" value="InterPro"/>
</dbReference>
<dbReference type="InterPro" id="IPR052935">
    <property type="entry name" value="Mg2+_PAP"/>
</dbReference>
<dbReference type="EMBL" id="FUWZ01000006">
    <property type="protein sequence ID" value="SKA42829.1"/>
    <property type="molecule type" value="Genomic_DNA"/>
</dbReference>
<dbReference type="PANTHER" id="PTHR28208:SF3">
    <property type="entry name" value="PHOSPHATIDATE PHOSPHATASE APP1"/>
    <property type="match status" value="1"/>
</dbReference>
<dbReference type="Pfam" id="PF09949">
    <property type="entry name" value="APP1_cat"/>
    <property type="match status" value="1"/>
</dbReference>